<keyword evidence="1" id="KW-0143">Chaperone</keyword>
<dbReference type="CDD" id="cd06257">
    <property type="entry name" value="DnaJ"/>
    <property type="match status" value="1"/>
</dbReference>
<evidence type="ECO:0000256" key="1">
    <source>
        <dbReference type="ARBA" id="ARBA00023186"/>
    </source>
</evidence>
<dbReference type="GO" id="GO:0042026">
    <property type="term" value="P:protein refolding"/>
    <property type="evidence" value="ECO:0007669"/>
    <property type="project" value="TreeGrafter"/>
</dbReference>
<dbReference type="GeneID" id="39729695"/>
<dbReference type="SUPFAM" id="SSF52833">
    <property type="entry name" value="Thioredoxin-like"/>
    <property type="match status" value="1"/>
</dbReference>
<feature type="domain" description="J" evidence="4">
    <location>
        <begin position="111"/>
        <end position="176"/>
    </location>
</feature>
<dbReference type="PANTHER" id="PTHR43096:SF52">
    <property type="entry name" value="DNAJ HOMOLOG 1, MITOCHONDRIAL-RELATED"/>
    <property type="match status" value="1"/>
</dbReference>
<comment type="caution">
    <text evidence="5">The sequence shown here is derived from an EMBL/GenBank/DDBJ whole genome shotgun (WGS) entry which is preliminary data.</text>
</comment>
<dbReference type="InterPro" id="IPR036249">
    <property type="entry name" value="Thioredoxin-like_sf"/>
</dbReference>
<dbReference type="Pfam" id="PF00085">
    <property type="entry name" value="Thioredoxin"/>
    <property type="match status" value="1"/>
</dbReference>
<feature type="compositionally biased region" description="Basic and acidic residues" evidence="2">
    <location>
        <begin position="28"/>
        <end position="52"/>
    </location>
</feature>
<dbReference type="GO" id="GO:0005737">
    <property type="term" value="C:cytoplasm"/>
    <property type="evidence" value="ECO:0007669"/>
    <property type="project" value="TreeGrafter"/>
</dbReference>
<sequence length="654" mass="77483">MKKTLSENNVDSELSSSTSRGKSKRKEKKNEEKVNDFSKEKKKNDKKKNVNKEKKINTTKKVGIYKNKIKFLVDNIVIILIILSFILLISFKYLEEKYSIESYLEDEDTFDYYEVLKCKRGDDVQKIKKNYRDLSKLYHPDSNKNCKDCEKKFQEITKAYKTLSDSRLKKAYDNSRGKVLKLIESNSINLNEKNFIDLVENSNDYWIIQIYSDTDSLCLSFSKIWEESFDKYHEYIKFGRINISTDKKLVKKKIPFNVKIYPTIFILSPDGSYQLYSNIFNATSKDFQNFILNNYPNYIFNIIFFNKSFQNKDEYKVKQTYVDKNHKVILLTNKTKLSLQVKQVSYKFNNTYPTYAIKYDEIGSITNDTLKKSIIDSLKVLSIKKDEYIKENENLDYFLLVNSNQVNVIRRISPNNIKNVYYDSLKKNFVEINSNNVDSICSTVGSRHTYCYVIFIDSIEDEQTLNYIKKCYQHINSSYNQFVAKLGNEEIDEQFFIQPVYVLKKNLTKNFMKFINESTINKYDSFFLDFSSNSFAVINEIKNLSDYSQKKDDVSFLSKIYKDIEILNFEKIPKYCVPFNINCLYNVKTTLLYKIYNILKRTTKTQIVISILVAYILMPFFKQYGRTKYIFLTFSIILSIFAINLKDFFMLFYN</sequence>
<feature type="region of interest" description="Disordered" evidence="2">
    <location>
        <begin position="1"/>
        <end position="52"/>
    </location>
</feature>
<dbReference type="PROSITE" id="PS50076">
    <property type="entry name" value="DNAJ_2"/>
    <property type="match status" value="1"/>
</dbReference>
<proteinExistence type="predicted"/>
<dbReference type="EMBL" id="CVMV01000016">
    <property type="protein sequence ID" value="CRG93464.1"/>
    <property type="molecule type" value="Genomic_DNA"/>
</dbReference>
<dbReference type="Proteomes" id="UP000220797">
    <property type="component" value="Unassembled WGS sequence"/>
</dbReference>
<dbReference type="InterPro" id="IPR036869">
    <property type="entry name" value="J_dom_sf"/>
</dbReference>
<dbReference type="Pfam" id="PF00226">
    <property type="entry name" value="DnaJ"/>
    <property type="match status" value="1"/>
</dbReference>
<keyword evidence="3" id="KW-0472">Membrane</keyword>
<dbReference type="OrthoDB" id="10250354at2759"/>
<organism evidence="5 6">
    <name type="scientific">Plasmodium gallinaceum</name>
    <dbReference type="NCBI Taxonomy" id="5849"/>
    <lineage>
        <taxon>Eukaryota</taxon>
        <taxon>Sar</taxon>
        <taxon>Alveolata</taxon>
        <taxon>Apicomplexa</taxon>
        <taxon>Aconoidasida</taxon>
        <taxon>Haemosporida</taxon>
        <taxon>Plasmodiidae</taxon>
        <taxon>Plasmodium</taxon>
        <taxon>Plasmodium (Haemamoeba)</taxon>
    </lineage>
</organism>
<name>A0A1J1GM05_PLAGA</name>
<reference evidence="5" key="1">
    <citation type="submission" date="2015-04" db="EMBL/GenBank/DDBJ databases">
        <authorList>
            <consortium name="Pathogen Informatics"/>
        </authorList>
    </citation>
    <scope>NUCLEOTIDE SEQUENCE [LARGE SCALE GENOMIC DNA]</scope>
    <source>
        <strain evidence="5">8A</strain>
    </source>
</reference>
<dbReference type="SMART" id="SM00271">
    <property type="entry name" value="DnaJ"/>
    <property type="match status" value="1"/>
</dbReference>
<dbReference type="GO" id="GO:0003676">
    <property type="term" value="F:nucleic acid binding"/>
    <property type="evidence" value="ECO:0007669"/>
    <property type="project" value="InterPro"/>
</dbReference>
<dbReference type="InterPro" id="IPR017964">
    <property type="entry name" value="DNA-dir_DNA_pol_B_CS"/>
</dbReference>
<keyword evidence="3" id="KW-1133">Transmembrane helix</keyword>
<gene>
    <name evidence="5" type="ORF">PGAL8A_00117000</name>
</gene>
<dbReference type="GO" id="GO:0000166">
    <property type="term" value="F:nucleotide binding"/>
    <property type="evidence" value="ECO:0007669"/>
    <property type="project" value="InterPro"/>
</dbReference>
<dbReference type="PRINTS" id="PR00625">
    <property type="entry name" value="JDOMAIN"/>
</dbReference>
<dbReference type="AlphaFoldDB" id="A0A1J1GM05"/>
<protein>
    <submittedName>
        <fullName evidence="5">DnaJ protein, putative</fullName>
    </submittedName>
</protein>
<dbReference type="CDD" id="cd02961">
    <property type="entry name" value="PDI_a_family"/>
    <property type="match status" value="1"/>
</dbReference>
<dbReference type="Gene3D" id="1.10.287.110">
    <property type="entry name" value="DnaJ domain"/>
    <property type="match status" value="1"/>
</dbReference>
<evidence type="ECO:0000256" key="2">
    <source>
        <dbReference type="SAM" id="MobiDB-lite"/>
    </source>
</evidence>
<dbReference type="InterPro" id="IPR001623">
    <property type="entry name" value="DnaJ_domain"/>
</dbReference>
<dbReference type="PANTHER" id="PTHR43096">
    <property type="entry name" value="DNAJ HOMOLOG 1, MITOCHONDRIAL-RELATED"/>
    <property type="match status" value="1"/>
</dbReference>
<feature type="transmembrane region" description="Helical" evidence="3">
    <location>
        <begin position="629"/>
        <end position="653"/>
    </location>
</feature>
<dbReference type="VEuPathDB" id="PlasmoDB:PGAL8A_00117000"/>
<evidence type="ECO:0000313" key="6">
    <source>
        <dbReference type="Proteomes" id="UP000220797"/>
    </source>
</evidence>
<evidence type="ECO:0000313" key="5">
    <source>
        <dbReference type="EMBL" id="CRG93464.1"/>
    </source>
</evidence>
<keyword evidence="6" id="KW-1185">Reference proteome</keyword>
<keyword evidence="3" id="KW-0812">Transmembrane</keyword>
<dbReference type="Gene3D" id="3.40.30.10">
    <property type="entry name" value="Glutaredoxin"/>
    <property type="match status" value="1"/>
</dbReference>
<feature type="compositionally biased region" description="Polar residues" evidence="2">
    <location>
        <begin position="1"/>
        <end position="11"/>
    </location>
</feature>
<feature type="transmembrane region" description="Helical" evidence="3">
    <location>
        <begin position="605"/>
        <end position="622"/>
    </location>
</feature>
<feature type="transmembrane region" description="Helical" evidence="3">
    <location>
        <begin position="71"/>
        <end position="94"/>
    </location>
</feature>
<dbReference type="InterPro" id="IPR013766">
    <property type="entry name" value="Thioredoxin_domain"/>
</dbReference>
<accession>A0A1J1GM05</accession>
<evidence type="ECO:0000256" key="3">
    <source>
        <dbReference type="SAM" id="Phobius"/>
    </source>
</evidence>
<dbReference type="SUPFAM" id="SSF46565">
    <property type="entry name" value="Chaperone J-domain"/>
    <property type="match status" value="1"/>
</dbReference>
<dbReference type="GO" id="GO:0051082">
    <property type="term" value="F:unfolded protein binding"/>
    <property type="evidence" value="ECO:0007669"/>
    <property type="project" value="TreeGrafter"/>
</dbReference>
<dbReference type="RefSeq" id="XP_028526286.1">
    <property type="nucleotide sequence ID" value="XM_028674533.1"/>
</dbReference>
<dbReference type="PROSITE" id="PS00116">
    <property type="entry name" value="DNA_POLYMERASE_B"/>
    <property type="match status" value="1"/>
</dbReference>
<evidence type="ECO:0000259" key="4">
    <source>
        <dbReference type="PROSITE" id="PS50076"/>
    </source>
</evidence>